<protein>
    <submittedName>
        <fullName evidence="6">TetR family transcriptional regulator</fullName>
    </submittedName>
</protein>
<dbReference type="SUPFAM" id="SSF46689">
    <property type="entry name" value="Homeodomain-like"/>
    <property type="match status" value="1"/>
</dbReference>
<gene>
    <name evidence="6" type="ORF">EV378_4797</name>
</gene>
<dbReference type="InterPro" id="IPR009057">
    <property type="entry name" value="Homeodomain-like_sf"/>
</dbReference>
<dbReference type="Gene3D" id="1.10.357.10">
    <property type="entry name" value="Tetracycline Repressor, domain 2"/>
    <property type="match status" value="1"/>
</dbReference>
<dbReference type="AlphaFoldDB" id="A0A4R1HIX8"/>
<keyword evidence="3" id="KW-0804">Transcription</keyword>
<dbReference type="PANTHER" id="PTHR30055:SF209">
    <property type="entry name" value="POSSIBLE TRANSCRIPTIONAL REGULATORY PROTEIN (PROBABLY TETR-FAMILY)"/>
    <property type="match status" value="1"/>
</dbReference>
<dbReference type="Pfam" id="PF13305">
    <property type="entry name" value="TetR_C_33"/>
    <property type="match status" value="1"/>
</dbReference>
<reference evidence="6 7" key="1">
    <citation type="submission" date="2019-03" db="EMBL/GenBank/DDBJ databases">
        <title>Sequencing the genomes of 1000 actinobacteria strains.</title>
        <authorList>
            <person name="Klenk H.-P."/>
        </authorList>
    </citation>
    <scope>NUCLEOTIDE SEQUENCE [LARGE SCALE GENOMIC DNA]</scope>
    <source>
        <strain evidence="6 7">DSM 44969</strain>
    </source>
</reference>
<dbReference type="InterPro" id="IPR001647">
    <property type="entry name" value="HTH_TetR"/>
</dbReference>
<dbReference type="Proteomes" id="UP000295560">
    <property type="component" value="Unassembled WGS sequence"/>
</dbReference>
<comment type="caution">
    <text evidence="6">The sequence shown here is derived from an EMBL/GenBank/DDBJ whole genome shotgun (WGS) entry which is preliminary data.</text>
</comment>
<feature type="DNA-binding region" description="H-T-H motif" evidence="4">
    <location>
        <begin position="31"/>
        <end position="50"/>
    </location>
</feature>
<evidence type="ECO:0000256" key="2">
    <source>
        <dbReference type="ARBA" id="ARBA00023125"/>
    </source>
</evidence>
<proteinExistence type="predicted"/>
<dbReference type="InterPro" id="IPR025996">
    <property type="entry name" value="MT1864/Rv1816-like_C"/>
</dbReference>
<feature type="domain" description="HTH tetR-type" evidence="5">
    <location>
        <begin position="8"/>
        <end position="68"/>
    </location>
</feature>
<keyword evidence="7" id="KW-1185">Reference proteome</keyword>
<dbReference type="GO" id="GO:0000976">
    <property type="term" value="F:transcription cis-regulatory region binding"/>
    <property type="evidence" value="ECO:0007669"/>
    <property type="project" value="TreeGrafter"/>
</dbReference>
<evidence type="ECO:0000256" key="1">
    <source>
        <dbReference type="ARBA" id="ARBA00023015"/>
    </source>
</evidence>
<dbReference type="SUPFAM" id="SSF48498">
    <property type="entry name" value="Tetracyclin repressor-like, C-terminal domain"/>
    <property type="match status" value="1"/>
</dbReference>
<accession>A0A4R1HIX8</accession>
<dbReference type="Pfam" id="PF00440">
    <property type="entry name" value="TetR_N"/>
    <property type="match status" value="1"/>
</dbReference>
<sequence length="219" mass="23109">MSPRPADPDARIRLLHAAARVLAEEGAGALTTRRLAAEAGTSTTAVYTRFGGMDEVRDAVRQEGFSRLAASLDAVGRTDDPVRDLVAAGVTYLRFGLGEPDLYRAMFLDPPRGPDAGVVGHGAFGRLVAAVRRCVEAGRFTDPGTDGTAGWAVQLWTMRHGLVSLATVGLMPMEQVMLHAQDMSVRLFVGYGDDRAAAEASVARGMAAMPPDSAPRSAS</sequence>
<evidence type="ECO:0000256" key="4">
    <source>
        <dbReference type="PROSITE-ProRule" id="PRU00335"/>
    </source>
</evidence>
<keyword evidence="2 4" id="KW-0238">DNA-binding</keyword>
<evidence type="ECO:0000259" key="5">
    <source>
        <dbReference type="PROSITE" id="PS50977"/>
    </source>
</evidence>
<keyword evidence="1" id="KW-0805">Transcription regulation</keyword>
<dbReference type="PANTHER" id="PTHR30055">
    <property type="entry name" value="HTH-TYPE TRANSCRIPTIONAL REGULATOR RUTR"/>
    <property type="match status" value="1"/>
</dbReference>
<evidence type="ECO:0000313" key="6">
    <source>
        <dbReference type="EMBL" id="TCK20833.1"/>
    </source>
</evidence>
<dbReference type="PROSITE" id="PS50977">
    <property type="entry name" value="HTH_TETR_2"/>
    <property type="match status" value="1"/>
</dbReference>
<evidence type="ECO:0000256" key="3">
    <source>
        <dbReference type="ARBA" id="ARBA00023163"/>
    </source>
</evidence>
<dbReference type="InterPro" id="IPR036271">
    <property type="entry name" value="Tet_transcr_reg_TetR-rel_C_sf"/>
</dbReference>
<dbReference type="GO" id="GO:0003700">
    <property type="term" value="F:DNA-binding transcription factor activity"/>
    <property type="evidence" value="ECO:0007669"/>
    <property type="project" value="TreeGrafter"/>
</dbReference>
<dbReference type="RefSeq" id="WP_165922449.1">
    <property type="nucleotide sequence ID" value="NZ_SMFZ01000002.1"/>
</dbReference>
<dbReference type="InterPro" id="IPR050109">
    <property type="entry name" value="HTH-type_TetR-like_transc_reg"/>
</dbReference>
<evidence type="ECO:0000313" key="7">
    <source>
        <dbReference type="Proteomes" id="UP000295560"/>
    </source>
</evidence>
<name>A0A4R1HIX8_PSEEN</name>
<dbReference type="EMBL" id="SMFZ01000002">
    <property type="protein sequence ID" value="TCK20833.1"/>
    <property type="molecule type" value="Genomic_DNA"/>
</dbReference>
<organism evidence="6 7">
    <name type="scientific">Pseudonocardia endophytica</name>
    <dbReference type="NCBI Taxonomy" id="401976"/>
    <lineage>
        <taxon>Bacteria</taxon>
        <taxon>Bacillati</taxon>
        <taxon>Actinomycetota</taxon>
        <taxon>Actinomycetes</taxon>
        <taxon>Pseudonocardiales</taxon>
        <taxon>Pseudonocardiaceae</taxon>
        <taxon>Pseudonocardia</taxon>
    </lineage>
</organism>